<reference evidence="1" key="1">
    <citation type="journal article" date="2020" name="Stud. Mycol.">
        <title>101 Dothideomycetes genomes: a test case for predicting lifestyles and emergence of pathogens.</title>
        <authorList>
            <person name="Haridas S."/>
            <person name="Albert R."/>
            <person name="Binder M."/>
            <person name="Bloem J."/>
            <person name="Labutti K."/>
            <person name="Salamov A."/>
            <person name="Andreopoulos B."/>
            <person name="Baker S."/>
            <person name="Barry K."/>
            <person name="Bills G."/>
            <person name="Bluhm B."/>
            <person name="Cannon C."/>
            <person name="Castanera R."/>
            <person name="Culley D."/>
            <person name="Daum C."/>
            <person name="Ezra D."/>
            <person name="Gonzalez J."/>
            <person name="Henrissat B."/>
            <person name="Kuo A."/>
            <person name="Liang C."/>
            <person name="Lipzen A."/>
            <person name="Lutzoni F."/>
            <person name="Magnuson J."/>
            <person name="Mondo S."/>
            <person name="Nolan M."/>
            <person name="Ohm R."/>
            <person name="Pangilinan J."/>
            <person name="Park H.-J."/>
            <person name="Ramirez L."/>
            <person name="Alfaro M."/>
            <person name="Sun H."/>
            <person name="Tritt A."/>
            <person name="Yoshinaga Y."/>
            <person name="Zwiers L.-H."/>
            <person name="Turgeon B."/>
            <person name="Goodwin S."/>
            <person name="Spatafora J."/>
            <person name="Crous P."/>
            <person name="Grigoriev I."/>
        </authorList>
    </citation>
    <scope>NUCLEOTIDE SEQUENCE</scope>
    <source>
        <strain evidence="1">CBS 119925</strain>
    </source>
</reference>
<keyword evidence="2" id="KW-1185">Reference proteome</keyword>
<gene>
    <name evidence="1" type="ORF">M011DRAFT_463334</name>
</gene>
<dbReference type="InterPro" id="IPR037653">
    <property type="entry name" value="Cbp6"/>
</dbReference>
<dbReference type="Proteomes" id="UP000799440">
    <property type="component" value="Unassembled WGS sequence"/>
</dbReference>
<dbReference type="Pfam" id="PF20180">
    <property type="entry name" value="UQCC2_CBP6"/>
    <property type="match status" value="1"/>
</dbReference>
<dbReference type="GO" id="GO:0043022">
    <property type="term" value="F:ribosome binding"/>
    <property type="evidence" value="ECO:0007669"/>
    <property type="project" value="InterPro"/>
</dbReference>
<evidence type="ECO:0000313" key="1">
    <source>
        <dbReference type="EMBL" id="KAF2751839.1"/>
    </source>
</evidence>
<dbReference type="EMBL" id="MU006561">
    <property type="protein sequence ID" value="KAF2751839.1"/>
    <property type="molecule type" value="Genomic_DNA"/>
</dbReference>
<dbReference type="PANTHER" id="PTHR28250:SF1">
    <property type="entry name" value="CYTOCHROME B PRE-MRNA-PROCESSING PROTEIN 6"/>
    <property type="match status" value="1"/>
</dbReference>
<dbReference type="PANTHER" id="PTHR28250">
    <property type="entry name" value="CYTOCHROME B PRE-MRNA-PROCESSING PROTEIN 6"/>
    <property type="match status" value="1"/>
</dbReference>
<accession>A0A6A6VPP1</accession>
<dbReference type="GO" id="GO:0034551">
    <property type="term" value="P:mitochondrial respiratory chain complex III assembly"/>
    <property type="evidence" value="ECO:0007669"/>
    <property type="project" value="TreeGrafter"/>
</dbReference>
<protein>
    <submittedName>
        <fullName evidence="1">Uncharacterized protein</fullName>
    </submittedName>
</protein>
<sequence>MSNSVRVLSCSTAHAASNTSQTIVRHYTRLLQLWPKDALRPNQPFTKAIEHRALPYGVKPLSESPAAISKNSEQNTAPAVQLDSKVELDNIRALYSLLDNKFSKKYPITQAVLKPTSNPKHYDRLMQEIERAPKKSWLQGKIDEWKMKIRWQ</sequence>
<organism evidence="1 2">
    <name type="scientific">Sporormia fimetaria CBS 119925</name>
    <dbReference type="NCBI Taxonomy" id="1340428"/>
    <lineage>
        <taxon>Eukaryota</taxon>
        <taxon>Fungi</taxon>
        <taxon>Dikarya</taxon>
        <taxon>Ascomycota</taxon>
        <taxon>Pezizomycotina</taxon>
        <taxon>Dothideomycetes</taxon>
        <taxon>Pleosporomycetidae</taxon>
        <taxon>Pleosporales</taxon>
        <taxon>Sporormiaceae</taxon>
        <taxon>Sporormia</taxon>
    </lineage>
</organism>
<proteinExistence type="predicted"/>
<dbReference type="AlphaFoldDB" id="A0A6A6VPP1"/>
<evidence type="ECO:0000313" key="2">
    <source>
        <dbReference type="Proteomes" id="UP000799440"/>
    </source>
</evidence>
<dbReference type="GO" id="GO:0061671">
    <property type="term" value="C:Cbp3p-Cbp6 complex"/>
    <property type="evidence" value="ECO:0007669"/>
    <property type="project" value="InterPro"/>
</dbReference>
<dbReference type="OrthoDB" id="2107880at2759"/>
<name>A0A6A6VPP1_9PLEO</name>